<name>A0A4Q5J6S0_9ACTN</name>
<dbReference type="EMBL" id="SDPU01000011">
    <property type="protein sequence ID" value="RYU14340.1"/>
    <property type="molecule type" value="Genomic_DNA"/>
</dbReference>
<dbReference type="AlphaFoldDB" id="A0A4Q5J6S0"/>
<organism evidence="2 3">
    <name type="scientific">Nocardioides iriomotensis</name>
    <dbReference type="NCBI Taxonomy" id="715784"/>
    <lineage>
        <taxon>Bacteria</taxon>
        <taxon>Bacillati</taxon>
        <taxon>Actinomycetota</taxon>
        <taxon>Actinomycetes</taxon>
        <taxon>Propionibacteriales</taxon>
        <taxon>Nocardioidaceae</taxon>
        <taxon>Nocardioides</taxon>
    </lineage>
</organism>
<gene>
    <name evidence="2" type="ORF">ETU37_03815</name>
</gene>
<evidence type="ECO:0000313" key="2">
    <source>
        <dbReference type="EMBL" id="RYU14340.1"/>
    </source>
</evidence>
<keyword evidence="1" id="KW-0812">Transmembrane</keyword>
<dbReference type="OrthoDB" id="10011217at2"/>
<proteinExistence type="predicted"/>
<protein>
    <submittedName>
        <fullName evidence="2">Uncharacterized protein</fullName>
    </submittedName>
</protein>
<reference evidence="2 3" key="1">
    <citation type="submission" date="2019-01" db="EMBL/GenBank/DDBJ databases">
        <title>Nocardioides guangzhouensis sp. nov., an actinobacterium isolated from soil.</title>
        <authorList>
            <person name="Fu Y."/>
            <person name="Cai Y."/>
            <person name="Lin Z."/>
            <person name="Chen P."/>
        </authorList>
    </citation>
    <scope>NUCLEOTIDE SEQUENCE [LARGE SCALE GENOMIC DNA]</scope>
    <source>
        <strain evidence="2 3">NBRC 105384</strain>
    </source>
</reference>
<keyword evidence="3" id="KW-1185">Reference proteome</keyword>
<sequence length="63" mass="6497">MSKSSARSYVAGLVGSALILAQALSAGAMEWMLLGGVALMVGGAARAWVRARHQERVESHTAG</sequence>
<feature type="transmembrane region" description="Helical" evidence="1">
    <location>
        <begin position="33"/>
        <end position="49"/>
    </location>
</feature>
<keyword evidence="1" id="KW-0472">Membrane</keyword>
<evidence type="ECO:0000313" key="3">
    <source>
        <dbReference type="Proteomes" id="UP000291189"/>
    </source>
</evidence>
<keyword evidence="1" id="KW-1133">Transmembrane helix</keyword>
<comment type="caution">
    <text evidence="2">The sequence shown here is derived from an EMBL/GenBank/DDBJ whole genome shotgun (WGS) entry which is preliminary data.</text>
</comment>
<dbReference type="RefSeq" id="WP_129985554.1">
    <property type="nucleotide sequence ID" value="NZ_SDPU01000011.1"/>
</dbReference>
<dbReference type="Proteomes" id="UP000291189">
    <property type="component" value="Unassembled WGS sequence"/>
</dbReference>
<evidence type="ECO:0000256" key="1">
    <source>
        <dbReference type="SAM" id="Phobius"/>
    </source>
</evidence>
<accession>A0A4Q5J6S0</accession>